<keyword evidence="2" id="KW-1185">Reference proteome</keyword>
<name>A0AAV4R8J3_CAEEX</name>
<comment type="caution">
    <text evidence="1">The sequence shown here is derived from an EMBL/GenBank/DDBJ whole genome shotgun (WGS) entry which is preliminary data.</text>
</comment>
<protein>
    <submittedName>
        <fullName evidence="1">Uncharacterized protein</fullName>
    </submittedName>
</protein>
<feature type="non-terminal residue" evidence="1">
    <location>
        <position position="46"/>
    </location>
</feature>
<gene>
    <name evidence="1" type="ORF">CEXT_481301</name>
</gene>
<accession>A0AAV4R8J3</accession>
<reference evidence="1 2" key="1">
    <citation type="submission" date="2021-06" db="EMBL/GenBank/DDBJ databases">
        <title>Caerostris extrusa draft genome.</title>
        <authorList>
            <person name="Kono N."/>
            <person name="Arakawa K."/>
        </authorList>
    </citation>
    <scope>NUCLEOTIDE SEQUENCE [LARGE SCALE GENOMIC DNA]</scope>
</reference>
<organism evidence="1 2">
    <name type="scientific">Caerostris extrusa</name>
    <name type="common">Bark spider</name>
    <name type="synonym">Caerostris bankana</name>
    <dbReference type="NCBI Taxonomy" id="172846"/>
    <lineage>
        <taxon>Eukaryota</taxon>
        <taxon>Metazoa</taxon>
        <taxon>Ecdysozoa</taxon>
        <taxon>Arthropoda</taxon>
        <taxon>Chelicerata</taxon>
        <taxon>Arachnida</taxon>
        <taxon>Araneae</taxon>
        <taxon>Araneomorphae</taxon>
        <taxon>Entelegynae</taxon>
        <taxon>Araneoidea</taxon>
        <taxon>Araneidae</taxon>
        <taxon>Caerostris</taxon>
    </lineage>
</organism>
<dbReference type="EMBL" id="BPLR01007443">
    <property type="protein sequence ID" value="GIY16944.1"/>
    <property type="molecule type" value="Genomic_DNA"/>
</dbReference>
<sequence>MVCTSMLSSRNDCLAVLSSSHWRITMFVKSKDISSNEDNAGVKYSA</sequence>
<evidence type="ECO:0000313" key="2">
    <source>
        <dbReference type="Proteomes" id="UP001054945"/>
    </source>
</evidence>
<dbReference type="Proteomes" id="UP001054945">
    <property type="component" value="Unassembled WGS sequence"/>
</dbReference>
<proteinExistence type="predicted"/>
<evidence type="ECO:0000313" key="1">
    <source>
        <dbReference type="EMBL" id="GIY16944.1"/>
    </source>
</evidence>
<dbReference type="AlphaFoldDB" id="A0AAV4R8J3"/>